<dbReference type="PROSITE" id="PS01209">
    <property type="entry name" value="LDLRA_1"/>
    <property type="match status" value="1"/>
</dbReference>
<dbReference type="AlphaFoldDB" id="A0A8C6P052"/>
<dbReference type="InterPro" id="IPR036055">
    <property type="entry name" value="LDL_receptor-like_sf"/>
</dbReference>
<keyword evidence="5" id="KW-1133">Transmembrane helix</keyword>
<comment type="caution">
    <text evidence="8">Lacks conserved residue(s) required for the propagation of feature annotation.</text>
</comment>
<evidence type="ECO:0000256" key="4">
    <source>
        <dbReference type="ARBA" id="ARBA00022737"/>
    </source>
</evidence>
<protein>
    <submittedName>
        <fullName evidence="9">Uncharacterized protein</fullName>
    </submittedName>
</protein>
<dbReference type="Proteomes" id="UP000694548">
    <property type="component" value="Chromosome sgr03"/>
</dbReference>
<evidence type="ECO:0000313" key="9">
    <source>
        <dbReference type="Ensembl" id="ENSNFUP00015036364.1"/>
    </source>
</evidence>
<dbReference type="Ensembl" id="ENSNFUT00015037967.1">
    <property type="protein sequence ID" value="ENSNFUP00015036364.1"/>
    <property type="gene ID" value="ENSNFUG00015017623.1"/>
</dbReference>
<dbReference type="CDD" id="cd00112">
    <property type="entry name" value="LDLa"/>
    <property type="match status" value="1"/>
</dbReference>
<keyword evidence="4" id="KW-0677">Repeat</keyword>
<evidence type="ECO:0000256" key="2">
    <source>
        <dbReference type="ARBA" id="ARBA00004308"/>
    </source>
</evidence>
<accession>A0A8C6P052</accession>
<dbReference type="InterPro" id="IPR023415">
    <property type="entry name" value="LDLR_class-A_CS"/>
</dbReference>
<evidence type="ECO:0000313" key="10">
    <source>
        <dbReference type="Proteomes" id="UP000694548"/>
    </source>
</evidence>
<evidence type="ECO:0000256" key="7">
    <source>
        <dbReference type="ARBA" id="ARBA00023157"/>
    </source>
</evidence>
<reference evidence="9" key="3">
    <citation type="submission" date="2025-09" db="UniProtKB">
        <authorList>
            <consortium name="Ensembl"/>
        </authorList>
    </citation>
    <scope>IDENTIFICATION</scope>
</reference>
<dbReference type="SMART" id="SM00192">
    <property type="entry name" value="LDLa"/>
    <property type="match status" value="1"/>
</dbReference>
<dbReference type="FunFam" id="4.10.400.10:FF:000011">
    <property type="entry name" value="Low-density lipoprotein receptor-related protein 1"/>
    <property type="match status" value="1"/>
</dbReference>
<evidence type="ECO:0000256" key="5">
    <source>
        <dbReference type="ARBA" id="ARBA00022989"/>
    </source>
</evidence>
<feature type="disulfide bond" evidence="8">
    <location>
        <begin position="42"/>
        <end position="60"/>
    </location>
</feature>
<dbReference type="GO" id="GO:0016192">
    <property type="term" value="P:vesicle-mediated transport"/>
    <property type="evidence" value="ECO:0007669"/>
    <property type="project" value="UniProtKB-ARBA"/>
</dbReference>
<evidence type="ECO:0000256" key="1">
    <source>
        <dbReference type="ARBA" id="ARBA00004167"/>
    </source>
</evidence>
<keyword evidence="7 8" id="KW-1015">Disulfide bond</keyword>
<sequence>MCNMSLSVLDCSDGSDEWPQNCVSNEQPSSDSHNCTSHQFHCGNRLCISKSWKCDGDDDCPDKSDEADSCVTCRRIRDLP</sequence>
<proteinExistence type="predicted"/>
<dbReference type="PROSITE" id="PS50068">
    <property type="entry name" value="LDLRA_2"/>
    <property type="match status" value="1"/>
</dbReference>
<evidence type="ECO:0000256" key="6">
    <source>
        <dbReference type="ARBA" id="ARBA00023136"/>
    </source>
</evidence>
<dbReference type="Gene3D" id="4.10.400.10">
    <property type="entry name" value="Low-density Lipoprotein Receptor"/>
    <property type="match status" value="1"/>
</dbReference>
<dbReference type="Pfam" id="PF00057">
    <property type="entry name" value="Ldl_recept_a"/>
    <property type="match status" value="1"/>
</dbReference>
<dbReference type="InterPro" id="IPR050685">
    <property type="entry name" value="LDLR"/>
</dbReference>
<organism evidence="9 10">
    <name type="scientific">Nothobranchius furzeri</name>
    <name type="common">Turquoise killifish</name>
    <dbReference type="NCBI Taxonomy" id="105023"/>
    <lineage>
        <taxon>Eukaryota</taxon>
        <taxon>Metazoa</taxon>
        <taxon>Chordata</taxon>
        <taxon>Craniata</taxon>
        <taxon>Vertebrata</taxon>
        <taxon>Euteleostomi</taxon>
        <taxon>Actinopterygii</taxon>
        <taxon>Neopterygii</taxon>
        <taxon>Teleostei</taxon>
        <taxon>Neoteleostei</taxon>
        <taxon>Acanthomorphata</taxon>
        <taxon>Ovalentaria</taxon>
        <taxon>Atherinomorphae</taxon>
        <taxon>Cyprinodontiformes</taxon>
        <taxon>Nothobranchiidae</taxon>
        <taxon>Nothobranchius</taxon>
    </lineage>
</organism>
<evidence type="ECO:0000256" key="8">
    <source>
        <dbReference type="PROSITE-ProRule" id="PRU00124"/>
    </source>
</evidence>
<dbReference type="GO" id="GO:0012505">
    <property type="term" value="C:endomembrane system"/>
    <property type="evidence" value="ECO:0007669"/>
    <property type="project" value="UniProtKB-SubCell"/>
</dbReference>
<evidence type="ECO:0000256" key="3">
    <source>
        <dbReference type="ARBA" id="ARBA00022692"/>
    </source>
</evidence>
<reference evidence="9" key="1">
    <citation type="submission" date="2014-08" db="EMBL/GenBank/DDBJ databases">
        <authorList>
            <person name="Senf B."/>
            <person name="Petzold A."/>
            <person name="Downie B.R."/>
            <person name="Koch P."/>
            <person name="Platzer M."/>
        </authorList>
    </citation>
    <scope>NUCLEOTIDE SEQUENCE [LARGE SCALE GENOMIC DNA]</scope>
    <source>
        <strain evidence="9">GRZ</strain>
    </source>
</reference>
<dbReference type="InterPro" id="IPR002172">
    <property type="entry name" value="LDrepeatLR_classA_rpt"/>
</dbReference>
<dbReference type="GO" id="GO:0005886">
    <property type="term" value="C:plasma membrane"/>
    <property type="evidence" value="ECO:0007669"/>
    <property type="project" value="TreeGrafter"/>
</dbReference>
<reference evidence="9" key="2">
    <citation type="submission" date="2025-08" db="UniProtKB">
        <authorList>
            <consortium name="Ensembl"/>
        </authorList>
    </citation>
    <scope>IDENTIFICATION</scope>
</reference>
<keyword evidence="6" id="KW-0472">Membrane</keyword>
<dbReference type="PANTHER" id="PTHR24270">
    <property type="entry name" value="LOW-DENSITY LIPOPROTEIN RECEPTOR-RELATED"/>
    <property type="match status" value="1"/>
</dbReference>
<keyword evidence="10" id="KW-1185">Reference proteome</keyword>
<keyword evidence="3" id="KW-0812">Transmembrane</keyword>
<feature type="disulfide bond" evidence="8">
    <location>
        <begin position="35"/>
        <end position="47"/>
    </location>
</feature>
<dbReference type="SUPFAM" id="SSF57424">
    <property type="entry name" value="LDL receptor-like module"/>
    <property type="match status" value="1"/>
</dbReference>
<comment type="subcellular location">
    <subcellularLocation>
        <location evidence="2">Endomembrane system</location>
    </subcellularLocation>
    <subcellularLocation>
        <location evidence="1">Membrane</location>
        <topology evidence="1">Single-pass membrane protein</topology>
    </subcellularLocation>
</comment>
<name>A0A8C6P052_NOTFU</name>